<evidence type="ECO:0000256" key="1">
    <source>
        <dbReference type="SAM" id="MobiDB-lite"/>
    </source>
</evidence>
<feature type="region of interest" description="Disordered" evidence="1">
    <location>
        <begin position="51"/>
        <end position="70"/>
    </location>
</feature>
<name>A0A5D6V5S2_9BACT</name>
<comment type="caution">
    <text evidence="2">The sequence shown here is derived from an EMBL/GenBank/DDBJ whole genome shotgun (WGS) entry which is preliminary data.</text>
</comment>
<dbReference type="AlphaFoldDB" id="A0A5D6V5S2"/>
<dbReference type="Proteomes" id="UP000322791">
    <property type="component" value="Unassembled WGS sequence"/>
</dbReference>
<evidence type="ECO:0000313" key="3">
    <source>
        <dbReference type="Proteomes" id="UP000322791"/>
    </source>
</evidence>
<protein>
    <submittedName>
        <fullName evidence="2">Uncharacterized protein</fullName>
    </submittedName>
</protein>
<organism evidence="2 3">
    <name type="scientific">Hymenobacter lutimineralis</name>
    <dbReference type="NCBI Taxonomy" id="2606448"/>
    <lineage>
        <taxon>Bacteria</taxon>
        <taxon>Pseudomonadati</taxon>
        <taxon>Bacteroidota</taxon>
        <taxon>Cytophagia</taxon>
        <taxon>Cytophagales</taxon>
        <taxon>Hymenobacteraceae</taxon>
        <taxon>Hymenobacter</taxon>
    </lineage>
</organism>
<dbReference type="RefSeq" id="WP_149070671.1">
    <property type="nucleotide sequence ID" value="NZ_VTHL01000007.1"/>
</dbReference>
<keyword evidence="3" id="KW-1185">Reference proteome</keyword>
<proteinExistence type="predicted"/>
<gene>
    <name evidence="2" type="ORF">FY528_09040</name>
</gene>
<evidence type="ECO:0000313" key="2">
    <source>
        <dbReference type="EMBL" id="TYZ10597.1"/>
    </source>
</evidence>
<reference evidence="2 3" key="1">
    <citation type="submission" date="2019-08" db="EMBL/GenBank/DDBJ databases">
        <authorList>
            <person name="Seo M.-J."/>
        </authorList>
    </citation>
    <scope>NUCLEOTIDE SEQUENCE [LARGE SCALE GENOMIC DNA]</scope>
    <source>
        <strain evidence="2 3">KIGAM108</strain>
    </source>
</reference>
<sequence length="70" mass="7632">MAKTDKAALNMRLDADLLAKAHDLADRRGISLAGLVRMLLIQEIEADAPYKPTGIPESRAEGQSFVPKNK</sequence>
<accession>A0A5D6V5S2</accession>
<dbReference type="EMBL" id="VTHL01000007">
    <property type="protein sequence ID" value="TYZ10597.1"/>
    <property type="molecule type" value="Genomic_DNA"/>
</dbReference>